<keyword evidence="3" id="KW-1185">Reference proteome</keyword>
<dbReference type="PANTHER" id="PTHR43155:SF2">
    <property type="entry name" value="CYCLIC DI-GMP PHOSPHODIESTERASE PA4108"/>
    <property type="match status" value="1"/>
</dbReference>
<dbReference type="SMART" id="SM00471">
    <property type="entry name" value="HDc"/>
    <property type="match status" value="1"/>
</dbReference>
<dbReference type="InterPro" id="IPR037522">
    <property type="entry name" value="HD_GYP_dom"/>
</dbReference>
<dbReference type="PANTHER" id="PTHR43155">
    <property type="entry name" value="CYCLIC DI-GMP PHOSPHODIESTERASE PA4108-RELATED"/>
    <property type="match status" value="1"/>
</dbReference>
<comment type="caution">
    <text evidence="2">The sequence shown here is derived from an EMBL/GenBank/DDBJ whole genome shotgun (WGS) entry which is preliminary data.</text>
</comment>
<proteinExistence type="predicted"/>
<protein>
    <submittedName>
        <fullName evidence="2">HD-GYP domain-containing protein (C-di-GMP phosphodiesterase class II)</fullName>
    </submittedName>
</protein>
<dbReference type="PROSITE" id="PS51832">
    <property type="entry name" value="HD_GYP"/>
    <property type="match status" value="1"/>
</dbReference>
<name>A0ABR6CT14_9BACI</name>
<dbReference type="InterPro" id="IPR003607">
    <property type="entry name" value="HD/PDEase_dom"/>
</dbReference>
<reference evidence="2 3" key="1">
    <citation type="submission" date="2020-08" db="EMBL/GenBank/DDBJ databases">
        <title>Genomic Encyclopedia of Type Strains, Phase IV (KMG-IV): sequencing the most valuable type-strain genomes for metagenomic binning, comparative biology and taxonomic classification.</title>
        <authorList>
            <person name="Goeker M."/>
        </authorList>
    </citation>
    <scope>NUCLEOTIDE SEQUENCE [LARGE SCALE GENOMIC DNA]</scope>
    <source>
        <strain evidence="2 3">DSM 105481</strain>
    </source>
</reference>
<feature type="domain" description="HD-GYP" evidence="1">
    <location>
        <begin position="118"/>
        <end position="314"/>
    </location>
</feature>
<dbReference type="SUPFAM" id="SSF109604">
    <property type="entry name" value="HD-domain/PDEase-like"/>
    <property type="match status" value="1"/>
</dbReference>
<dbReference type="Pfam" id="PF13487">
    <property type="entry name" value="HD_5"/>
    <property type="match status" value="1"/>
</dbReference>
<dbReference type="Proteomes" id="UP000626697">
    <property type="component" value="Unassembled WGS sequence"/>
</dbReference>
<sequence length="357" mass="40598">MLVKTKNLVAGCILSKDISGLTSYPLMNKKTILTEDLLEVLKAFFITEVSVEKTLVDGTKFTPREIIDDEGEGAQENSSFIADYLKAVQSYKRQFQNWQAGSAVDVAKIREIMIPLFERSLEKPLEIFSLHHYSNKEDYLYHHTVSIGLLSGYLAKKMDYDVADVYQIILAGSLADCGMAKIPPEILGKSTSLTALEYEEVRKHPIYSLRMLQRSTILKESVKYAILQHHERLDGSGYPRGKSERTPHAFAKIVAVADAYHAMTSERAYRKKQSPFKVMEMIMQDDFGKFDITVINILLSCIMNYSMGSRVRLSNGYIAEIVFIDKQSPTRPLIKVIDTGEMIHLNNYRDLFIEEVL</sequence>
<organism evidence="2 3">
    <name type="scientific">Peribacillus huizhouensis</name>
    <dbReference type="NCBI Taxonomy" id="1501239"/>
    <lineage>
        <taxon>Bacteria</taxon>
        <taxon>Bacillati</taxon>
        <taxon>Bacillota</taxon>
        <taxon>Bacilli</taxon>
        <taxon>Bacillales</taxon>
        <taxon>Bacillaceae</taxon>
        <taxon>Peribacillus</taxon>
    </lineage>
</organism>
<evidence type="ECO:0000259" key="1">
    <source>
        <dbReference type="PROSITE" id="PS51832"/>
    </source>
</evidence>
<dbReference type="EMBL" id="JACJHX010000011">
    <property type="protein sequence ID" value="MBA9028089.1"/>
    <property type="molecule type" value="Genomic_DNA"/>
</dbReference>
<evidence type="ECO:0000313" key="3">
    <source>
        <dbReference type="Proteomes" id="UP000626697"/>
    </source>
</evidence>
<dbReference type="Gene3D" id="1.10.3210.10">
    <property type="entry name" value="Hypothetical protein af1432"/>
    <property type="match status" value="1"/>
</dbReference>
<dbReference type="CDD" id="cd00077">
    <property type="entry name" value="HDc"/>
    <property type="match status" value="1"/>
</dbReference>
<evidence type="ECO:0000313" key="2">
    <source>
        <dbReference type="EMBL" id="MBA9028089.1"/>
    </source>
</evidence>
<accession>A0ABR6CT14</accession>
<gene>
    <name evidence="2" type="ORF">HNP81_003403</name>
</gene>